<evidence type="ECO:0000256" key="2">
    <source>
        <dbReference type="SAM" id="MobiDB-lite"/>
    </source>
</evidence>
<keyword evidence="1" id="KW-0175">Coiled coil</keyword>
<sequence length="377" mass="42001">MEFVLEKTPAEEQAMLVEKAAPLIAFHFPASIFTRDAAIDAGYTFKSFLKHVTSVARYAESDQLRAICRLGIKHDIFELHQECSIDQFVRFSDFLKSKEGQAALQGVAIQTKLQKRAGTTFTPKDVALEQIFSIMRQDFHAAMKEEGAAFQKVLAELRLQIKKVEKEWEDRQAEIRAAFNPVSVYQEPSEKDIGVEAYAAYEKEAGLKNMVAKPKASGGLEYAIQNYGPQISRTRVVEFANLPEHHEGFFGYMKQRVLQFRTQFDTKQEKAFVNLVVAAGGGEIVITPEDEKVGPVLYVPRGVTSYPRAEAVLLPPVRPNKRGGDEQEGPSRRKGRKPSGKGPKTRSQHSKDAGEHSDSGSTAHKGGEDESHPHGKK</sequence>
<evidence type="ECO:0000313" key="3">
    <source>
        <dbReference type="EMBL" id="AWH55631.1"/>
    </source>
</evidence>
<proteinExistence type="predicted"/>
<feature type="coiled-coil region" evidence="1">
    <location>
        <begin position="147"/>
        <end position="174"/>
    </location>
</feature>
<feature type="region of interest" description="Disordered" evidence="2">
    <location>
        <begin position="312"/>
        <end position="377"/>
    </location>
</feature>
<feature type="compositionally biased region" description="Basic and acidic residues" evidence="2">
    <location>
        <begin position="322"/>
        <end position="331"/>
    </location>
</feature>
<keyword evidence="3" id="KW-0167">Capsid protein</keyword>
<reference evidence="3" key="1">
    <citation type="submission" date="2017-06" db="EMBL/GenBank/DDBJ databases">
        <title>Molecular Identification and Characterization of Two Rubber Dandelion Amalgaviruses.</title>
        <authorList>
            <person name="Debat H.J."/>
            <person name="Cornish K."/>
        </authorList>
    </citation>
    <scope>NUCLEOTIDE SEQUENCE</scope>
    <source>
        <strain evidence="3">OH</strain>
    </source>
</reference>
<accession>A0A2S1PH21</accession>
<organism evidence="3">
    <name type="scientific">Rubber dandelion latent virus 2</name>
    <dbReference type="NCBI Taxonomy" id="2175278"/>
    <lineage>
        <taxon>Viruses</taxon>
        <taxon>Riboviria</taxon>
        <taxon>Orthornavirae</taxon>
        <taxon>Pisuviricota</taxon>
        <taxon>Duplopiviricetes</taxon>
        <taxon>Durnavirales</taxon>
        <taxon>Amalgaviridae</taxon>
    </lineage>
</organism>
<name>A0A2S1PH21_9VIRU</name>
<feature type="compositionally biased region" description="Basic residues" evidence="2">
    <location>
        <begin position="332"/>
        <end position="348"/>
    </location>
</feature>
<dbReference type="GO" id="GO:0019028">
    <property type="term" value="C:viral capsid"/>
    <property type="evidence" value="ECO:0007669"/>
    <property type="project" value="UniProtKB-KW"/>
</dbReference>
<feature type="compositionally biased region" description="Basic and acidic residues" evidence="2">
    <location>
        <begin position="349"/>
        <end position="358"/>
    </location>
</feature>
<keyword evidence="3" id="KW-0946">Virion</keyword>
<protein>
    <submittedName>
        <fullName evidence="3">Putative coat protein</fullName>
    </submittedName>
</protein>
<feature type="compositionally biased region" description="Basic and acidic residues" evidence="2">
    <location>
        <begin position="365"/>
        <end position="377"/>
    </location>
</feature>
<evidence type="ECO:0000256" key="1">
    <source>
        <dbReference type="SAM" id="Coils"/>
    </source>
</evidence>
<dbReference type="EMBL" id="MF197379">
    <property type="protein sequence ID" value="AWH55631.1"/>
    <property type="molecule type" value="Genomic_RNA"/>
</dbReference>